<proteinExistence type="predicted"/>
<organism evidence="1 2">
    <name type="scientific">Nelumbo nucifera</name>
    <name type="common">Sacred lotus</name>
    <dbReference type="NCBI Taxonomy" id="4432"/>
    <lineage>
        <taxon>Eukaryota</taxon>
        <taxon>Viridiplantae</taxon>
        <taxon>Streptophyta</taxon>
        <taxon>Embryophyta</taxon>
        <taxon>Tracheophyta</taxon>
        <taxon>Spermatophyta</taxon>
        <taxon>Magnoliopsida</taxon>
        <taxon>Proteales</taxon>
        <taxon>Nelumbonaceae</taxon>
        <taxon>Nelumbo</taxon>
    </lineage>
</organism>
<dbReference type="AlphaFoldDB" id="A0A822YKM5"/>
<keyword evidence="2" id="KW-1185">Reference proteome</keyword>
<accession>A0A822YKM5</accession>
<comment type="caution">
    <text evidence="1">The sequence shown here is derived from an EMBL/GenBank/DDBJ whole genome shotgun (WGS) entry which is preliminary data.</text>
</comment>
<evidence type="ECO:0000313" key="1">
    <source>
        <dbReference type="EMBL" id="DAD31525.1"/>
    </source>
</evidence>
<sequence>MICIGLQISSNKNDKHLHIETLNCTKIDIYPVQILVETQVTSYKVRSTLQ</sequence>
<dbReference type="EMBL" id="DUZY01000003">
    <property type="protein sequence ID" value="DAD31525.1"/>
    <property type="molecule type" value="Genomic_DNA"/>
</dbReference>
<dbReference type="Proteomes" id="UP000607653">
    <property type="component" value="Unassembled WGS sequence"/>
</dbReference>
<gene>
    <name evidence="1" type="ORF">HUJ06_010376</name>
</gene>
<protein>
    <submittedName>
        <fullName evidence="1">Uncharacterized protein</fullName>
    </submittedName>
</protein>
<evidence type="ECO:0000313" key="2">
    <source>
        <dbReference type="Proteomes" id="UP000607653"/>
    </source>
</evidence>
<reference evidence="1 2" key="1">
    <citation type="journal article" date="2020" name="Mol. Biol. Evol.">
        <title>Distinct Expression and Methylation Patterns for Genes with Different Fates following a Single Whole-Genome Duplication in Flowering Plants.</title>
        <authorList>
            <person name="Shi T."/>
            <person name="Rahmani R.S."/>
            <person name="Gugger P.F."/>
            <person name="Wang M."/>
            <person name="Li H."/>
            <person name="Zhang Y."/>
            <person name="Li Z."/>
            <person name="Wang Q."/>
            <person name="Van de Peer Y."/>
            <person name="Marchal K."/>
            <person name="Chen J."/>
        </authorList>
    </citation>
    <scope>NUCLEOTIDE SEQUENCE [LARGE SCALE GENOMIC DNA]</scope>
    <source>
        <tissue evidence="1">Leaf</tissue>
    </source>
</reference>
<name>A0A822YKM5_NELNU</name>